<keyword evidence="1" id="KW-0694">RNA-binding</keyword>
<dbReference type="GO" id="GO:0003723">
    <property type="term" value="F:RNA binding"/>
    <property type="evidence" value="ECO:0007669"/>
    <property type="project" value="UniProtKB-KW"/>
</dbReference>
<dbReference type="EMBL" id="JABSTU010000004">
    <property type="protein sequence ID" value="KAH8033509.1"/>
    <property type="molecule type" value="Genomic_DNA"/>
</dbReference>
<reference evidence="4" key="1">
    <citation type="journal article" date="2020" name="Cell">
        <title>Large-Scale Comparative Analyses of Tick Genomes Elucidate Their Genetic Diversity and Vector Capacities.</title>
        <authorList>
            <consortium name="Tick Genome and Microbiome Consortium (TIGMIC)"/>
            <person name="Jia N."/>
            <person name="Wang J."/>
            <person name="Shi W."/>
            <person name="Du L."/>
            <person name="Sun Y."/>
            <person name="Zhan W."/>
            <person name="Jiang J.F."/>
            <person name="Wang Q."/>
            <person name="Zhang B."/>
            <person name="Ji P."/>
            <person name="Bell-Sakyi L."/>
            <person name="Cui X.M."/>
            <person name="Yuan T.T."/>
            <person name="Jiang B.G."/>
            <person name="Yang W.F."/>
            <person name="Lam T.T."/>
            <person name="Chang Q.C."/>
            <person name="Ding S.J."/>
            <person name="Wang X.J."/>
            <person name="Zhu J.G."/>
            <person name="Ruan X.D."/>
            <person name="Zhao L."/>
            <person name="Wei J.T."/>
            <person name="Ye R.Z."/>
            <person name="Que T.C."/>
            <person name="Du C.H."/>
            <person name="Zhou Y.H."/>
            <person name="Cheng J.X."/>
            <person name="Dai P.F."/>
            <person name="Guo W.B."/>
            <person name="Han X.H."/>
            <person name="Huang E.J."/>
            <person name="Li L.F."/>
            <person name="Wei W."/>
            <person name="Gao Y.C."/>
            <person name="Liu J.Z."/>
            <person name="Shao H.Z."/>
            <person name="Wang X."/>
            <person name="Wang C.C."/>
            <person name="Yang T.C."/>
            <person name="Huo Q.B."/>
            <person name="Li W."/>
            <person name="Chen H.Y."/>
            <person name="Chen S.E."/>
            <person name="Zhou L.G."/>
            <person name="Ni X.B."/>
            <person name="Tian J.H."/>
            <person name="Sheng Y."/>
            <person name="Liu T."/>
            <person name="Pan Y.S."/>
            <person name="Xia L.Y."/>
            <person name="Li J."/>
            <person name="Zhao F."/>
            <person name="Cao W.C."/>
        </authorList>
    </citation>
    <scope>NUCLEOTIDE SEQUENCE</scope>
    <source>
        <strain evidence="4">Rmic-2018</strain>
    </source>
</reference>
<comment type="caution">
    <text evidence="4">The sequence shown here is derived from an EMBL/GenBank/DDBJ whole genome shotgun (WGS) entry which is preliminary data.</text>
</comment>
<protein>
    <recommendedName>
        <fullName evidence="1">RNA-dependent RNA polymerase</fullName>
        <ecNumber evidence="1">2.7.7.48</ecNumber>
    </recommendedName>
</protein>
<accession>A0A9J6EHB1</accession>
<comment type="catalytic activity">
    <reaction evidence="1">
        <text>RNA(n) + a ribonucleoside 5'-triphosphate = RNA(n+1) + diphosphate</text>
        <dbReference type="Rhea" id="RHEA:21248"/>
        <dbReference type="Rhea" id="RHEA-COMP:14527"/>
        <dbReference type="Rhea" id="RHEA-COMP:17342"/>
        <dbReference type="ChEBI" id="CHEBI:33019"/>
        <dbReference type="ChEBI" id="CHEBI:61557"/>
        <dbReference type="ChEBI" id="CHEBI:140395"/>
        <dbReference type="EC" id="2.7.7.48"/>
    </reaction>
</comment>
<dbReference type="Pfam" id="PF05183">
    <property type="entry name" value="RdRP"/>
    <property type="match status" value="1"/>
</dbReference>
<organism evidence="4 5">
    <name type="scientific">Rhipicephalus microplus</name>
    <name type="common">Cattle tick</name>
    <name type="synonym">Boophilus microplus</name>
    <dbReference type="NCBI Taxonomy" id="6941"/>
    <lineage>
        <taxon>Eukaryota</taxon>
        <taxon>Metazoa</taxon>
        <taxon>Ecdysozoa</taxon>
        <taxon>Arthropoda</taxon>
        <taxon>Chelicerata</taxon>
        <taxon>Arachnida</taxon>
        <taxon>Acari</taxon>
        <taxon>Parasitiformes</taxon>
        <taxon>Ixodida</taxon>
        <taxon>Ixodoidea</taxon>
        <taxon>Ixodidae</taxon>
        <taxon>Rhipicephalinae</taxon>
        <taxon>Rhipicephalus</taxon>
        <taxon>Boophilus</taxon>
    </lineage>
</organism>
<reference evidence="4" key="2">
    <citation type="submission" date="2021-09" db="EMBL/GenBank/DDBJ databases">
        <authorList>
            <person name="Jia N."/>
            <person name="Wang J."/>
            <person name="Shi W."/>
            <person name="Du L."/>
            <person name="Sun Y."/>
            <person name="Zhan W."/>
            <person name="Jiang J."/>
            <person name="Wang Q."/>
            <person name="Zhang B."/>
            <person name="Ji P."/>
            <person name="Sakyi L.B."/>
            <person name="Cui X."/>
            <person name="Yuan T."/>
            <person name="Jiang B."/>
            <person name="Yang W."/>
            <person name="Lam T.T.-Y."/>
            <person name="Chang Q."/>
            <person name="Ding S."/>
            <person name="Wang X."/>
            <person name="Zhu J."/>
            <person name="Ruan X."/>
            <person name="Zhao L."/>
            <person name="Wei J."/>
            <person name="Que T."/>
            <person name="Du C."/>
            <person name="Cheng J."/>
            <person name="Dai P."/>
            <person name="Han X."/>
            <person name="Huang E."/>
            <person name="Gao Y."/>
            <person name="Liu J."/>
            <person name="Shao H."/>
            <person name="Ye R."/>
            <person name="Li L."/>
            <person name="Wei W."/>
            <person name="Wang X."/>
            <person name="Wang C."/>
            <person name="Huo Q."/>
            <person name="Li W."/>
            <person name="Guo W."/>
            <person name="Chen H."/>
            <person name="Chen S."/>
            <person name="Zhou L."/>
            <person name="Zhou L."/>
            <person name="Ni X."/>
            <person name="Tian J."/>
            <person name="Zhou Y."/>
            <person name="Sheng Y."/>
            <person name="Liu T."/>
            <person name="Pan Y."/>
            <person name="Xia L."/>
            <person name="Li J."/>
            <person name="Zhao F."/>
            <person name="Cao W."/>
        </authorList>
    </citation>
    <scope>NUCLEOTIDE SEQUENCE</scope>
    <source>
        <strain evidence="4">Rmic-2018</strain>
        <tissue evidence="4">Larvae</tissue>
    </source>
</reference>
<keyword evidence="5" id="KW-1185">Reference proteome</keyword>
<dbReference type="GO" id="GO:0003968">
    <property type="term" value="F:RNA-directed RNA polymerase activity"/>
    <property type="evidence" value="ECO:0007669"/>
    <property type="project" value="UniProtKB-KW"/>
</dbReference>
<feature type="domain" description="RDRP core" evidence="3">
    <location>
        <begin position="5"/>
        <end position="58"/>
    </location>
</feature>
<dbReference type="EC" id="2.7.7.48" evidence="1"/>
<dbReference type="InterPro" id="IPR057596">
    <property type="entry name" value="RDRP_core"/>
</dbReference>
<evidence type="ECO:0000256" key="2">
    <source>
        <dbReference type="SAM" id="MobiDB-lite"/>
    </source>
</evidence>
<dbReference type="VEuPathDB" id="VectorBase:LOC119179212"/>
<keyword evidence="1" id="KW-0548">Nucleotidyltransferase</keyword>
<sequence>MMRGAPSATQIQCAGAKGMLCVNPTPPNKQLLCLRPSMQKFPCYSSKYLEVFKDSAPHEMMAKHMLTFSPPLKPVEGEALVETLLLPPFAKPPQVTFANVVANREGVCHLSILNANNAEQLLVLGVARGEGFATDTEAFKVLSGQLTMVTFAGKPDGKDTAARVAVLVSTDKKVRSQSVLLRAVRQEAQVRINKKVVPRSRILISSQKPNPIPEPPKKDMPKKAAPNAVQPTRKPTGPPRITVLVEYKTRPKKRAGCENTRNTTTQPMGPFRQTSSSSSSGSTHPKADSSRYCPPRRTAKNRPTSMLVPGTLLRRLEFLSRQMPLLNLWKRNPQLRLSHQKDLEEKRSAVASIFSKL</sequence>
<evidence type="ECO:0000313" key="5">
    <source>
        <dbReference type="Proteomes" id="UP000821866"/>
    </source>
</evidence>
<keyword evidence="1" id="KW-0808">Transferase</keyword>
<evidence type="ECO:0000256" key="1">
    <source>
        <dbReference type="RuleBase" id="RU363098"/>
    </source>
</evidence>
<proteinExistence type="inferred from homology"/>
<gene>
    <name evidence="4" type="ORF">HPB51_013430</name>
</gene>
<comment type="similarity">
    <text evidence="1">Belongs to the RdRP family.</text>
</comment>
<keyword evidence="1" id="KW-0696">RNA-directed RNA polymerase</keyword>
<evidence type="ECO:0000259" key="3">
    <source>
        <dbReference type="Pfam" id="PF05183"/>
    </source>
</evidence>
<feature type="region of interest" description="Disordered" evidence="2">
    <location>
        <begin position="201"/>
        <end position="303"/>
    </location>
</feature>
<dbReference type="AlphaFoldDB" id="A0A9J6EHB1"/>
<name>A0A9J6EHB1_RHIMP</name>
<evidence type="ECO:0000313" key="4">
    <source>
        <dbReference type="EMBL" id="KAH8033509.1"/>
    </source>
</evidence>
<dbReference type="Proteomes" id="UP000821866">
    <property type="component" value="Chromosome 2"/>
</dbReference>